<organism evidence="3 6">
    <name type="scientific">Myxococcus virescens</name>
    <dbReference type="NCBI Taxonomy" id="83456"/>
    <lineage>
        <taxon>Bacteria</taxon>
        <taxon>Pseudomonadati</taxon>
        <taxon>Myxococcota</taxon>
        <taxon>Myxococcia</taxon>
        <taxon>Myxococcales</taxon>
        <taxon>Cystobacterineae</taxon>
        <taxon>Myxococcaceae</taxon>
        <taxon>Myxococcus</taxon>
    </lineage>
</organism>
<dbReference type="Proteomes" id="UP000198717">
    <property type="component" value="Unassembled WGS sequence"/>
</dbReference>
<dbReference type="EMBL" id="BJVY01000083">
    <property type="protein sequence ID" value="GEL75563.1"/>
    <property type="molecule type" value="Genomic_DNA"/>
</dbReference>
<dbReference type="CDD" id="cd00093">
    <property type="entry name" value="HTH_XRE"/>
    <property type="match status" value="1"/>
</dbReference>
<dbReference type="InterPro" id="IPR001387">
    <property type="entry name" value="Cro/C1-type_HTH"/>
</dbReference>
<name>A0A511HPP2_9BACT</name>
<proteinExistence type="predicted"/>
<gene>
    <name evidence="3" type="ORF">MVI01_73470</name>
    <name evidence="4" type="ORF">SAMN04488504_1365</name>
</gene>
<dbReference type="Gene3D" id="1.10.260.40">
    <property type="entry name" value="lambda repressor-like DNA-binding domains"/>
    <property type="match status" value="1"/>
</dbReference>
<evidence type="ECO:0000313" key="6">
    <source>
        <dbReference type="Proteomes" id="UP000321224"/>
    </source>
</evidence>
<dbReference type="RefSeq" id="WP_090495988.1">
    <property type="nucleotide sequence ID" value="NZ_BJVY01000083.1"/>
</dbReference>
<reference evidence="4 5" key="1">
    <citation type="submission" date="2016-10" db="EMBL/GenBank/DDBJ databases">
        <authorList>
            <person name="Varghese N."/>
            <person name="Submissions S."/>
        </authorList>
    </citation>
    <scope>NUCLEOTIDE SEQUENCE [LARGE SCALE GENOMIC DNA]</scope>
    <source>
        <strain evidence="4 5">DSM 2260</strain>
    </source>
</reference>
<dbReference type="SUPFAM" id="SSF48452">
    <property type="entry name" value="TPR-like"/>
    <property type="match status" value="1"/>
</dbReference>
<dbReference type="InterPro" id="IPR010982">
    <property type="entry name" value="Lambda_DNA-bd_dom_sf"/>
</dbReference>
<feature type="domain" description="HTH cro/C1-type" evidence="2">
    <location>
        <begin position="179"/>
        <end position="227"/>
    </location>
</feature>
<dbReference type="AlphaFoldDB" id="A0A511HPP2"/>
<dbReference type="InterPro" id="IPR019734">
    <property type="entry name" value="TPR_rpt"/>
</dbReference>
<keyword evidence="1" id="KW-0802">TPR repeat</keyword>
<reference evidence="3 6" key="2">
    <citation type="submission" date="2019-07" db="EMBL/GenBank/DDBJ databases">
        <title>Whole genome shotgun sequence of Myxococcus virescens NBRC 100334.</title>
        <authorList>
            <person name="Hosoyama A."/>
            <person name="Uohara A."/>
            <person name="Ohji S."/>
            <person name="Ichikawa N."/>
        </authorList>
    </citation>
    <scope>NUCLEOTIDE SEQUENCE [LARGE SCALE GENOMIC DNA]</scope>
    <source>
        <strain evidence="3 6">NBRC 100334</strain>
    </source>
</reference>
<dbReference type="Gene3D" id="1.25.40.10">
    <property type="entry name" value="Tetratricopeptide repeat domain"/>
    <property type="match status" value="2"/>
</dbReference>
<dbReference type="PROSITE" id="PS50943">
    <property type="entry name" value="HTH_CROC1"/>
    <property type="match status" value="1"/>
</dbReference>
<dbReference type="Proteomes" id="UP000321224">
    <property type="component" value="Unassembled WGS sequence"/>
</dbReference>
<dbReference type="InterPro" id="IPR011990">
    <property type="entry name" value="TPR-like_helical_dom_sf"/>
</dbReference>
<evidence type="ECO:0000313" key="3">
    <source>
        <dbReference type="EMBL" id="GEL75563.1"/>
    </source>
</evidence>
<dbReference type="PROSITE" id="PS50005">
    <property type="entry name" value="TPR"/>
    <property type="match status" value="1"/>
</dbReference>
<keyword evidence="5" id="KW-1185">Reference proteome</keyword>
<dbReference type="GO" id="GO:0003677">
    <property type="term" value="F:DNA binding"/>
    <property type="evidence" value="ECO:0007669"/>
    <property type="project" value="InterPro"/>
</dbReference>
<dbReference type="Pfam" id="PF13181">
    <property type="entry name" value="TPR_8"/>
    <property type="match status" value="1"/>
</dbReference>
<accession>A0A511HPP2</accession>
<evidence type="ECO:0000313" key="4">
    <source>
        <dbReference type="EMBL" id="SDF36643.1"/>
    </source>
</evidence>
<feature type="repeat" description="TPR" evidence="1">
    <location>
        <begin position="504"/>
        <end position="537"/>
    </location>
</feature>
<protein>
    <submittedName>
        <fullName evidence="4">Tetratricopeptide repeat-containing protein</fullName>
    </submittedName>
</protein>
<evidence type="ECO:0000313" key="5">
    <source>
        <dbReference type="Proteomes" id="UP000198717"/>
    </source>
</evidence>
<evidence type="ECO:0000256" key="1">
    <source>
        <dbReference type="PROSITE-ProRule" id="PRU00339"/>
    </source>
</evidence>
<comment type="caution">
    <text evidence="3">The sequence shown here is derived from an EMBL/GenBank/DDBJ whole genome shotgun (WGS) entry which is preliminary data.</text>
</comment>
<evidence type="ECO:0000259" key="2">
    <source>
        <dbReference type="PROSITE" id="PS50943"/>
    </source>
</evidence>
<dbReference type="EMBL" id="FNAJ01000036">
    <property type="protein sequence ID" value="SDF36643.1"/>
    <property type="molecule type" value="Genomic_DNA"/>
</dbReference>
<sequence>MSYFNLPSGSGIEYPRSGRLLGEAAELLRLKGFLRNAEDFSYKTAQRVFDDDVAVAREKFDAVLKTLVEAMFPAALVPTDVLPATEFEPVAWALAVTREAAERWDELAALMNSLSFPITEKRDAPIPFLRLYTLDAGIRWGAYQVLRIEHGQQPTFRPVWIERDVFRRVMNKLGGKSVTVAKLAKLARVSKNTMDSWRTGKSEPSNENLAFLSDALAVKAGVPAEELNARLRLAAGAAACRSRLAGLIGEERLSDFIKAFETTARLTSDVLLTVDLGRTERRGKLLDIIHRGAHSQLGQMLCDRLAEKARFHQEVMNDLLALPGPWHNRLNAWAKQLGTIPFAGEPIAKELRIPAKKAQQMMPFIREMLLRMGSYDAQPPEGAHVVTLSGPPEFKARNRASQAGDAFSRGDLRSAIEHMRIAVQWDPSDAGHHYTLGAYLGHTVSPGQHQFLTEALHHCVEAARLAPDLDRPPTEIGIILSNAGRYEDAEEAFAQAEPVASKWDHFHFTRGVNHLFAKRFHAAIPCFRRVLELDPRRVDAAANLVAALESTGLSESDEAVKLRRELDRKTSRWRELIRAPHPV</sequence>